<evidence type="ECO:0000313" key="4">
    <source>
        <dbReference type="Proteomes" id="UP001239680"/>
    </source>
</evidence>
<evidence type="ECO:0000313" key="3">
    <source>
        <dbReference type="EMBL" id="MDQ2068143.1"/>
    </source>
</evidence>
<dbReference type="Pfam" id="PF13378">
    <property type="entry name" value="MR_MLE_C"/>
    <property type="match status" value="1"/>
</dbReference>
<organism evidence="3 4">
    <name type="scientific">Pseudogemmobacter lacusdianii</name>
    <dbReference type="NCBI Taxonomy" id="3069608"/>
    <lineage>
        <taxon>Bacteria</taxon>
        <taxon>Pseudomonadati</taxon>
        <taxon>Pseudomonadota</taxon>
        <taxon>Alphaproteobacteria</taxon>
        <taxon>Rhodobacterales</taxon>
        <taxon>Paracoccaceae</taxon>
        <taxon>Pseudogemmobacter</taxon>
    </lineage>
</organism>
<dbReference type="InterPro" id="IPR029017">
    <property type="entry name" value="Enolase-like_N"/>
</dbReference>
<dbReference type="SFLD" id="SFLDS00001">
    <property type="entry name" value="Enolase"/>
    <property type="match status" value="1"/>
</dbReference>
<dbReference type="SUPFAM" id="SSF51604">
    <property type="entry name" value="Enolase C-terminal domain-like"/>
    <property type="match status" value="1"/>
</dbReference>
<evidence type="ECO:0000256" key="1">
    <source>
        <dbReference type="ARBA" id="ARBA00023239"/>
    </source>
</evidence>
<dbReference type="InterPro" id="IPR013342">
    <property type="entry name" value="Mandelate_racemase_C"/>
</dbReference>
<evidence type="ECO:0000259" key="2">
    <source>
        <dbReference type="SMART" id="SM00922"/>
    </source>
</evidence>
<dbReference type="InterPro" id="IPR013341">
    <property type="entry name" value="Mandelate_racemase_N_dom"/>
</dbReference>
<proteinExistence type="predicted"/>
<dbReference type="RefSeq" id="WP_306681853.1">
    <property type="nucleotide sequence ID" value="NZ_JAVDBT010000025.1"/>
</dbReference>
<dbReference type="EMBL" id="JAVDBT010000025">
    <property type="protein sequence ID" value="MDQ2068143.1"/>
    <property type="molecule type" value="Genomic_DNA"/>
</dbReference>
<dbReference type="Proteomes" id="UP001239680">
    <property type="component" value="Unassembled WGS sequence"/>
</dbReference>
<dbReference type="PANTHER" id="PTHR48080:SF2">
    <property type="entry name" value="D-GALACTONATE DEHYDRATASE"/>
    <property type="match status" value="1"/>
</dbReference>
<dbReference type="Gene3D" id="3.20.20.120">
    <property type="entry name" value="Enolase-like C-terminal domain"/>
    <property type="match status" value="1"/>
</dbReference>
<accession>A0ABU0W2Y1</accession>
<dbReference type="InterPro" id="IPR018110">
    <property type="entry name" value="Mandel_Rmase/mucon_lact_enz_CS"/>
</dbReference>
<protein>
    <submittedName>
        <fullName evidence="3">Mandelate racemase/muconate lactonizing enzyme family protein</fullName>
    </submittedName>
</protein>
<keyword evidence="1" id="KW-0456">Lyase</keyword>
<dbReference type="PROSITE" id="PS00908">
    <property type="entry name" value="MR_MLE_1"/>
    <property type="match status" value="1"/>
</dbReference>
<reference evidence="3 4" key="1">
    <citation type="submission" date="2023-08" db="EMBL/GenBank/DDBJ databases">
        <title>Characterization of two Paracoccaceae strains isolated from Phycosphere and proposal of Xinfangfangia lacusdiani sp. nov.</title>
        <authorList>
            <person name="Deng Y."/>
            <person name="Zhang Y.Q."/>
        </authorList>
    </citation>
    <scope>NUCLEOTIDE SEQUENCE [LARGE SCALE GENOMIC DNA]</scope>
    <source>
        <strain evidence="3 4">CPCC 101601</strain>
    </source>
</reference>
<dbReference type="InterPro" id="IPR036849">
    <property type="entry name" value="Enolase-like_C_sf"/>
</dbReference>
<dbReference type="InterPro" id="IPR034593">
    <property type="entry name" value="DgoD-like"/>
</dbReference>
<feature type="domain" description="Mandelate racemase/muconate lactonizing enzyme C-terminal" evidence="2">
    <location>
        <begin position="136"/>
        <end position="251"/>
    </location>
</feature>
<dbReference type="InterPro" id="IPR029065">
    <property type="entry name" value="Enolase_C-like"/>
</dbReference>
<comment type="caution">
    <text evidence="3">The sequence shown here is derived from an EMBL/GenBank/DDBJ whole genome shotgun (WGS) entry which is preliminary data.</text>
</comment>
<dbReference type="PANTHER" id="PTHR48080">
    <property type="entry name" value="D-GALACTONATE DEHYDRATASE-RELATED"/>
    <property type="match status" value="1"/>
</dbReference>
<keyword evidence="4" id="KW-1185">Reference proteome</keyword>
<dbReference type="SUPFAM" id="SSF54826">
    <property type="entry name" value="Enolase N-terminal domain-like"/>
    <property type="match status" value="1"/>
</dbReference>
<dbReference type="Pfam" id="PF02746">
    <property type="entry name" value="MR_MLE_N"/>
    <property type="match status" value="1"/>
</dbReference>
<sequence>MIVTAANVFVVPVGNRTGVILELETDAGITGIGEAGIAYGMGIEATAEMVLKMLRARVLGRDAGEIELIWSDIYDRGFWTKSVGAITTAALSAIEIALWDIKGKALGVPVHSLFGGTFRNRLEIYANGWWMGCDTPQDFATAAKRMVDKGLRGLKLYPLGLMDPVTVIRHPTRRRVSRDTLNLCINRVEAIRKAVGSEVDILLDMGGGVHADQLRYLMPRLEPLDVGFIEEPIDPAAPENYASLRSPIPVAAGERAYTRYGFQRMLQAGGIEVLQPDVCNTGGLAEARRIAALGEIYNCSVAPHNYGTTLATVVSAHLSATIANFQVLECFPDFREEPGYVPLIDTPLEDQIEGSTVPVPQGPGLGVTLRRQDVEQHLWKRLVFEK</sequence>
<dbReference type="CDD" id="cd03316">
    <property type="entry name" value="MR_like"/>
    <property type="match status" value="1"/>
</dbReference>
<dbReference type="Gene3D" id="3.30.390.10">
    <property type="entry name" value="Enolase-like, N-terminal domain"/>
    <property type="match status" value="1"/>
</dbReference>
<gene>
    <name evidence="3" type="ORF">Q9295_17365</name>
</gene>
<dbReference type="SFLD" id="SFLDG00179">
    <property type="entry name" value="mandelate_racemase"/>
    <property type="match status" value="1"/>
</dbReference>
<name>A0ABU0W2Y1_9RHOB</name>
<dbReference type="SMART" id="SM00922">
    <property type="entry name" value="MR_MLE"/>
    <property type="match status" value="1"/>
</dbReference>